<dbReference type="EMBL" id="VSSQ01003067">
    <property type="protein sequence ID" value="MPM18870.1"/>
    <property type="molecule type" value="Genomic_DNA"/>
</dbReference>
<organism evidence="1">
    <name type="scientific">bioreactor metagenome</name>
    <dbReference type="NCBI Taxonomy" id="1076179"/>
    <lineage>
        <taxon>unclassified sequences</taxon>
        <taxon>metagenomes</taxon>
        <taxon>ecological metagenomes</taxon>
    </lineage>
</organism>
<name>A0A644XRK3_9ZZZZ</name>
<protein>
    <submittedName>
        <fullName evidence="1">Uncharacterized protein</fullName>
    </submittedName>
</protein>
<proteinExistence type="predicted"/>
<dbReference type="AlphaFoldDB" id="A0A644XRK3"/>
<sequence>MNAHFNNKYKNGRETNPAISRILCSKPTPNPVLENLYKQYCESLGFVANDKGTFGVERKY</sequence>
<evidence type="ECO:0000313" key="1">
    <source>
        <dbReference type="EMBL" id="MPM18870.1"/>
    </source>
</evidence>
<accession>A0A644XRK3</accession>
<reference evidence="1" key="1">
    <citation type="submission" date="2019-08" db="EMBL/GenBank/DDBJ databases">
        <authorList>
            <person name="Kucharzyk K."/>
            <person name="Murdoch R.W."/>
            <person name="Higgins S."/>
            <person name="Loffler F."/>
        </authorList>
    </citation>
    <scope>NUCLEOTIDE SEQUENCE</scope>
</reference>
<gene>
    <name evidence="1" type="ORF">SDC9_65287</name>
</gene>
<comment type="caution">
    <text evidence="1">The sequence shown here is derived from an EMBL/GenBank/DDBJ whole genome shotgun (WGS) entry which is preliminary data.</text>
</comment>